<feature type="transmembrane region" description="Helical" evidence="8">
    <location>
        <begin position="20"/>
        <end position="40"/>
    </location>
</feature>
<dbReference type="InterPro" id="IPR044965">
    <property type="entry name" value="Glyco_hydro_17_plant"/>
</dbReference>
<organism evidence="9 10">
    <name type="scientific">Cuscuta australis</name>
    <dbReference type="NCBI Taxonomy" id="267555"/>
    <lineage>
        <taxon>Eukaryota</taxon>
        <taxon>Viridiplantae</taxon>
        <taxon>Streptophyta</taxon>
        <taxon>Embryophyta</taxon>
        <taxon>Tracheophyta</taxon>
        <taxon>Spermatophyta</taxon>
        <taxon>Magnoliopsida</taxon>
        <taxon>eudicotyledons</taxon>
        <taxon>Gunneridae</taxon>
        <taxon>Pentapetalae</taxon>
        <taxon>asterids</taxon>
        <taxon>lamiids</taxon>
        <taxon>Solanales</taxon>
        <taxon>Convolvulaceae</taxon>
        <taxon>Cuscuteae</taxon>
        <taxon>Cuscuta</taxon>
        <taxon>Cuscuta subgen. Grammica</taxon>
        <taxon>Cuscuta sect. Cleistogrammica</taxon>
    </lineage>
</organism>
<comment type="caution">
    <text evidence="9">The sequence shown here is derived from an EMBL/GenBank/DDBJ whole genome shotgun (WGS) entry which is preliminary data.</text>
</comment>
<dbReference type="GO" id="GO:0042973">
    <property type="term" value="F:glucan endo-1,3-beta-D-glucosidase activity"/>
    <property type="evidence" value="ECO:0007669"/>
    <property type="project" value="UniProtKB-EC"/>
</dbReference>
<evidence type="ECO:0000256" key="7">
    <source>
        <dbReference type="RuleBase" id="RU004335"/>
    </source>
</evidence>
<evidence type="ECO:0000256" key="1">
    <source>
        <dbReference type="ARBA" id="ARBA00000382"/>
    </source>
</evidence>
<evidence type="ECO:0000256" key="6">
    <source>
        <dbReference type="ARBA" id="ARBA00023295"/>
    </source>
</evidence>
<keyword evidence="8" id="KW-0472">Membrane</keyword>
<dbReference type="PANTHER" id="PTHR32227">
    <property type="entry name" value="GLUCAN ENDO-1,3-BETA-GLUCOSIDASE BG1-RELATED-RELATED"/>
    <property type="match status" value="1"/>
</dbReference>
<reference evidence="9 10" key="1">
    <citation type="submission" date="2018-06" db="EMBL/GenBank/DDBJ databases">
        <title>The Genome of Cuscuta australis (Dodder) Provides Insight into the Evolution of Plant Parasitism.</title>
        <authorList>
            <person name="Liu H."/>
        </authorList>
    </citation>
    <scope>NUCLEOTIDE SEQUENCE [LARGE SCALE GENOMIC DNA]</scope>
    <source>
        <strain evidence="10">cv. Yunnan</strain>
        <tissue evidence="9">Vines</tissue>
    </source>
</reference>
<dbReference type="Pfam" id="PF00332">
    <property type="entry name" value="Glyco_hydro_17"/>
    <property type="match status" value="1"/>
</dbReference>
<dbReference type="InterPro" id="IPR000490">
    <property type="entry name" value="Glyco_hydro_17"/>
</dbReference>
<comment type="catalytic activity">
    <reaction evidence="1">
        <text>Hydrolysis of (1-&gt;3)-beta-D-glucosidic linkages in (1-&gt;3)-beta-D-glucans.</text>
        <dbReference type="EC" id="3.2.1.39"/>
    </reaction>
</comment>
<evidence type="ECO:0000313" key="9">
    <source>
        <dbReference type="EMBL" id="RAL44698.1"/>
    </source>
</evidence>
<proteinExistence type="inferred from homology"/>
<dbReference type="InterPro" id="IPR017853">
    <property type="entry name" value="GH"/>
</dbReference>
<dbReference type="AlphaFoldDB" id="A0A328DJ72"/>
<dbReference type="EMBL" id="NQVE01000142">
    <property type="protein sequence ID" value="RAL44698.1"/>
    <property type="molecule type" value="Genomic_DNA"/>
</dbReference>
<name>A0A328DJ72_9ASTE</name>
<evidence type="ECO:0000256" key="5">
    <source>
        <dbReference type="ARBA" id="ARBA00022801"/>
    </source>
</evidence>
<keyword evidence="8" id="KW-0812">Transmembrane</keyword>
<evidence type="ECO:0000256" key="4">
    <source>
        <dbReference type="ARBA" id="ARBA00022729"/>
    </source>
</evidence>
<protein>
    <recommendedName>
        <fullName evidence="3">glucan endo-1,3-beta-D-glucosidase</fullName>
        <ecNumber evidence="3">3.2.1.39</ecNumber>
    </recommendedName>
</protein>
<dbReference type="FunFam" id="3.20.20.80:FF:000005">
    <property type="entry name" value="Glucan endo-1,3-beta-glucosidase 14"/>
    <property type="match status" value="1"/>
</dbReference>
<keyword evidence="4" id="KW-0732">Signal</keyword>
<comment type="similarity">
    <text evidence="2 7">Belongs to the glycosyl hydrolase 17 family.</text>
</comment>
<evidence type="ECO:0000256" key="3">
    <source>
        <dbReference type="ARBA" id="ARBA00012780"/>
    </source>
</evidence>
<sequence>MSPLIPFITSNETYSRRMPIIMLPFLLGFSLFLSGFDVLVQVECLGINYGQVGNDLPPPDKVLQLLKSLRIDKARIYDTNPQILTAFANSNVELIVTVENQMLAALGGDPQQAAQWVSGHVAPYVPGTKITGIAVGNEIFSDSDRSLVLNLVPAMVNIHAALVQRGLDRNIHVSSPCSAAVLASSFPPSSGCFRHELAGPMQQFLQFLEGTNSPFWINAYPYFAYKDNPTLISLDYILFNPNPGTVDPLTGLRYDNMLYAQVDAVAFAISRMGFSGVEVRVSETGWPSKGGPDETGATPENAAVYNKNLMRRQAAQEGTPLRPNVRLEAYVFALFNEDMKPGPASERNYGLFRPDGTMAYSVGDVTSRPLPSQPSNSTSPVFSGTRKAKQMDCQSLECWMFVYALAGLVHRLL</sequence>
<evidence type="ECO:0000256" key="2">
    <source>
        <dbReference type="ARBA" id="ARBA00008773"/>
    </source>
</evidence>
<keyword evidence="6" id="KW-0326">Glycosidase</keyword>
<evidence type="ECO:0000256" key="8">
    <source>
        <dbReference type="SAM" id="Phobius"/>
    </source>
</evidence>
<keyword evidence="8" id="KW-1133">Transmembrane helix</keyword>
<gene>
    <name evidence="9" type="ORF">DM860_003457</name>
</gene>
<keyword evidence="10" id="KW-1185">Reference proteome</keyword>
<dbReference type="GO" id="GO:0005975">
    <property type="term" value="P:carbohydrate metabolic process"/>
    <property type="evidence" value="ECO:0007669"/>
    <property type="project" value="InterPro"/>
</dbReference>
<keyword evidence="5" id="KW-0378">Hydrolase</keyword>
<dbReference type="Proteomes" id="UP000249390">
    <property type="component" value="Unassembled WGS sequence"/>
</dbReference>
<dbReference type="SUPFAM" id="SSF51445">
    <property type="entry name" value="(Trans)glycosidases"/>
    <property type="match status" value="1"/>
</dbReference>
<dbReference type="EC" id="3.2.1.39" evidence="3"/>
<evidence type="ECO:0000313" key="10">
    <source>
        <dbReference type="Proteomes" id="UP000249390"/>
    </source>
</evidence>
<dbReference type="Gene3D" id="3.20.20.80">
    <property type="entry name" value="Glycosidases"/>
    <property type="match status" value="1"/>
</dbReference>
<accession>A0A328DJ72</accession>